<name>A0A0M0JI41_9EUKA</name>
<evidence type="ECO:0000256" key="2">
    <source>
        <dbReference type="ARBA" id="ARBA00022670"/>
    </source>
</evidence>
<sequence>MSEPSTLNAASRERVIISFRSRVASRLHAEALWRLGYTGKGVHVAVFDTGLGHGLPQLAVEERTNWTDEEDSDDKVGHGTFVASVIGSRSGCLGLAPDASLHIYKVFNSKQVSYTSWFLDAFDYALLKRVHVLNLSIGGPDFADRPFMRKVDEVVAANVVIVSGIGNSGPMWGTLMNPADQPDVIGVGGVDDEGRLADFSSRGMTSWELPDGYGRVKPDVLTYGTHVLGMSLQVLVESAHRLHRRSAYEQGAGTMDLLGAAQLVTEYRPHASVIPPTLDLSPCQPTGAPVLGDGYMWPLCAQPLYHGALPALVNLTVLNGMARVSSFSRAPVFSTSIAAHASLLEISFEHQQLLWPWGGTLGVALRPTSAAAAFEGLIHGVITFELKAVGGLNAGATSAVSVPVVAHVVPTPARHRRLLWDQAHSVRYPPSYSPRDNLAVTDEMLDWTGDHIHTNYRDLFIWLREQGYYVETLGCAFTCFNATQYGALLLVDSEAEYGALEARKLRHDVMQRGLSLIVLADWYNPAVMKTLRFFDENSQSWWTPVTGGANVPAINELLAPFGVAFGDAVLRGDLSVGGLAVQLASAAQIVRFPVGGWLVRAASLQDEGAKIAGVLPFMRVRRNVPVLGLLQPRAPGAGRLVMFGDSECVDSLAAQQGSAPCWWLLQALLTFACDGRRDPALFPDHLRLLQSLGDSEPLPARAPTLSSAHGDTRSAAADDANPSACLLSRLGLTPAPVGLGRAEWSSLPDEPFGVLAHWPHAAAEPFLPDLSAADLTMARSIAPDGRGAEDSGAGGFGAAHLLAARAASAALVLLTLGAGLFYTFARVRVGTGGRAGRASGGSRSNRGQPSPLKGSRQRGANSAVSSNRLHAV</sequence>
<dbReference type="OrthoDB" id="1740355at2759"/>
<dbReference type="PANTHER" id="PTHR43806:SF7">
    <property type="entry name" value="MEMBRANE-BOUND TRANSCRIPTION FACTOR SITE-1 PROTEASE"/>
    <property type="match status" value="1"/>
</dbReference>
<feature type="domain" description="MBTPS1 third" evidence="9">
    <location>
        <begin position="274"/>
        <end position="411"/>
    </location>
</feature>
<dbReference type="InterPro" id="IPR050131">
    <property type="entry name" value="Peptidase_S8_subtilisin-like"/>
</dbReference>
<keyword evidence="6" id="KW-1133">Transmembrane helix</keyword>
<feature type="domain" description="Peptidase S8/S53" evidence="7">
    <location>
        <begin position="39"/>
        <end position="254"/>
    </location>
</feature>
<keyword evidence="3" id="KW-0720">Serine protease</keyword>
<dbReference type="InterPro" id="IPR036852">
    <property type="entry name" value="Peptidase_S8/S53_dom_sf"/>
</dbReference>
<evidence type="ECO:0000256" key="6">
    <source>
        <dbReference type="SAM" id="Phobius"/>
    </source>
</evidence>
<feature type="region of interest" description="Disordered" evidence="5">
    <location>
        <begin position="833"/>
        <end position="872"/>
    </location>
</feature>
<gene>
    <name evidence="10" type="ORF">Ctob_009892</name>
</gene>
<evidence type="ECO:0000256" key="4">
    <source>
        <dbReference type="PROSITE-ProRule" id="PRU01240"/>
    </source>
</evidence>
<dbReference type="GO" id="GO:0005794">
    <property type="term" value="C:Golgi apparatus"/>
    <property type="evidence" value="ECO:0007669"/>
    <property type="project" value="TreeGrafter"/>
</dbReference>
<keyword evidence="3" id="KW-0378">Hydrolase</keyword>
<comment type="similarity">
    <text evidence="1 4">Belongs to the peptidase S8 family.</text>
</comment>
<evidence type="ECO:0000313" key="10">
    <source>
        <dbReference type="EMBL" id="KOO25977.1"/>
    </source>
</evidence>
<dbReference type="Pfam" id="PF23090">
    <property type="entry name" value="MBTPS1_4th"/>
    <property type="match status" value="1"/>
</dbReference>
<evidence type="ECO:0000256" key="1">
    <source>
        <dbReference type="ARBA" id="ARBA00011073"/>
    </source>
</evidence>
<dbReference type="InterPro" id="IPR000209">
    <property type="entry name" value="Peptidase_S8/S53_dom"/>
</dbReference>
<dbReference type="EMBL" id="JWZX01002905">
    <property type="protein sequence ID" value="KOO25977.1"/>
    <property type="molecule type" value="Genomic_DNA"/>
</dbReference>
<evidence type="ECO:0000256" key="5">
    <source>
        <dbReference type="SAM" id="MobiDB-lite"/>
    </source>
</evidence>
<dbReference type="Pfam" id="PF00082">
    <property type="entry name" value="Peptidase_S8"/>
    <property type="match status" value="1"/>
</dbReference>
<dbReference type="PROSITE" id="PS51892">
    <property type="entry name" value="SUBTILASE"/>
    <property type="match status" value="1"/>
</dbReference>
<evidence type="ECO:0000259" key="7">
    <source>
        <dbReference type="Pfam" id="PF00082"/>
    </source>
</evidence>
<organism evidence="10 11">
    <name type="scientific">Chrysochromulina tobinii</name>
    <dbReference type="NCBI Taxonomy" id="1460289"/>
    <lineage>
        <taxon>Eukaryota</taxon>
        <taxon>Haptista</taxon>
        <taxon>Haptophyta</taxon>
        <taxon>Prymnesiophyceae</taxon>
        <taxon>Prymnesiales</taxon>
        <taxon>Chrysochromulinaceae</taxon>
        <taxon>Chrysochromulina</taxon>
    </lineage>
</organism>
<feature type="compositionally biased region" description="Polar residues" evidence="5">
    <location>
        <begin position="858"/>
        <end position="872"/>
    </location>
</feature>
<dbReference type="PROSITE" id="PS00137">
    <property type="entry name" value="SUBTILASE_HIS"/>
    <property type="match status" value="1"/>
</dbReference>
<evidence type="ECO:0000259" key="8">
    <source>
        <dbReference type="Pfam" id="PF23090"/>
    </source>
</evidence>
<feature type="transmembrane region" description="Helical" evidence="6">
    <location>
        <begin position="806"/>
        <end position="825"/>
    </location>
</feature>
<keyword evidence="6" id="KW-0472">Membrane</keyword>
<feature type="domain" description="MBTPS1 fourth" evidence="8">
    <location>
        <begin position="412"/>
        <end position="686"/>
    </location>
</feature>
<protein>
    <submittedName>
        <fullName evidence="10">Membrane-bound transcription factor site-1 protease</fullName>
    </submittedName>
</protein>
<keyword evidence="2 10" id="KW-0645">Protease</keyword>
<dbReference type="Gene3D" id="3.40.50.200">
    <property type="entry name" value="Peptidase S8/S53 domain"/>
    <property type="match status" value="1"/>
</dbReference>
<keyword evidence="6" id="KW-0812">Transmembrane</keyword>
<dbReference type="InterPro" id="IPR057032">
    <property type="entry name" value="MBTPS1_4th"/>
</dbReference>
<dbReference type="PANTHER" id="PTHR43806">
    <property type="entry name" value="PEPTIDASE S8"/>
    <property type="match status" value="1"/>
</dbReference>
<evidence type="ECO:0000259" key="9">
    <source>
        <dbReference type="Pfam" id="PF23094"/>
    </source>
</evidence>
<evidence type="ECO:0000313" key="11">
    <source>
        <dbReference type="Proteomes" id="UP000037460"/>
    </source>
</evidence>
<dbReference type="SUPFAM" id="SSF52743">
    <property type="entry name" value="Subtilisin-like"/>
    <property type="match status" value="1"/>
</dbReference>
<dbReference type="AlphaFoldDB" id="A0A0M0JI41"/>
<dbReference type="Pfam" id="PF23094">
    <property type="entry name" value="MBTPS1_3rd"/>
    <property type="match status" value="1"/>
</dbReference>
<comment type="caution">
    <text evidence="10">The sequence shown here is derived from an EMBL/GenBank/DDBJ whole genome shotgun (WGS) entry which is preliminary data.</text>
</comment>
<dbReference type="Proteomes" id="UP000037460">
    <property type="component" value="Unassembled WGS sequence"/>
</dbReference>
<proteinExistence type="inferred from homology"/>
<keyword evidence="11" id="KW-1185">Reference proteome</keyword>
<dbReference type="GO" id="GO:0004252">
    <property type="term" value="F:serine-type endopeptidase activity"/>
    <property type="evidence" value="ECO:0007669"/>
    <property type="project" value="InterPro"/>
</dbReference>
<dbReference type="InterPro" id="IPR022398">
    <property type="entry name" value="Peptidase_S8_His-AS"/>
</dbReference>
<dbReference type="InterPro" id="IPR057060">
    <property type="entry name" value="MBTPS1_3rd"/>
</dbReference>
<accession>A0A0M0JI41</accession>
<evidence type="ECO:0000256" key="3">
    <source>
        <dbReference type="ARBA" id="ARBA00022825"/>
    </source>
</evidence>
<reference evidence="11" key="1">
    <citation type="journal article" date="2015" name="PLoS Genet.">
        <title>Genome Sequence and Transcriptome Analyses of Chrysochromulina tobin: Metabolic Tools for Enhanced Algal Fitness in the Prominent Order Prymnesiales (Haptophyceae).</title>
        <authorList>
            <person name="Hovde B.T."/>
            <person name="Deodato C.R."/>
            <person name="Hunsperger H.M."/>
            <person name="Ryken S.A."/>
            <person name="Yost W."/>
            <person name="Jha R.K."/>
            <person name="Patterson J."/>
            <person name="Monnat R.J. Jr."/>
            <person name="Barlow S.B."/>
            <person name="Starkenburg S.R."/>
            <person name="Cattolico R.A."/>
        </authorList>
    </citation>
    <scope>NUCLEOTIDE SEQUENCE</scope>
    <source>
        <strain evidence="11">CCMP291</strain>
    </source>
</reference>
<dbReference type="GO" id="GO:0006508">
    <property type="term" value="P:proteolysis"/>
    <property type="evidence" value="ECO:0007669"/>
    <property type="project" value="UniProtKB-KW"/>
</dbReference>
<comment type="caution">
    <text evidence="4">Lacks conserved residue(s) required for the propagation of feature annotation.</text>
</comment>